<organism evidence="1 2">
    <name type="scientific">Lacticaseibacillus mingshuiensis</name>
    <dbReference type="NCBI Taxonomy" id="2799574"/>
    <lineage>
        <taxon>Bacteria</taxon>
        <taxon>Bacillati</taxon>
        <taxon>Bacillota</taxon>
        <taxon>Bacilli</taxon>
        <taxon>Lactobacillales</taxon>
        <taxon>Lactobacillaceae</taxon>
        <taxon>Lacticaseibacillus</taxon>
    </lineage>
</organism>
<dbReference type="NCBIfam" id="NF047400">
    <property type="entry name" value="MazE_PemI_antitoxin"/>
    <property type="match status" value="1"/>
</dbReference>
<dbReference type="EMBL" id="JBHTOC010000011">
    <property type="protein sequence ID" value="MFD1430265.1"/>
    <property type="molecule type" value="Genomic_DNA"/>
</dbReference>
<proteinExistence type="predicted"/>
<protein>
    <submittedName>
        <fullName evidence="1">Type II toxin-antitoxin system PemI/MazE family antitoxin</fullName>
    </submittedName>
</protein>
<accession>A0ABW4CKT8</accession>
<dbReference type="Proteomes" id="UP001597196">
    <property type="component" value="Unassembled WGS sequence"/>
</dbReference>
<dbReference type="RefSeq" id="WP_203626586.1">
    <property type="nucleotide sequence ID" value="NZ_BOLQ01000006.1"/>
</dbReference>
<gene>
    <name evidence="1" type="primary">mazE</name>
    <name evidence="1" type="synonym">pemI</name>
    <name evidence="1" type="ORF">ACFQ4P_08400</name>
</gene>
<comment type="caution">
    <text evidence="1">The sequence shown here is derived from an EMBL/GenBank/DDBJ whole genome shotgun (WGS) entry which is preliminary data.</text>
</comment>
<sequence>MDIKARKVGHSITLTVPINIKVEIGQEFTVHTQPDGSIVFTPKHQNPFEGNWFNEDLAQTEALLEPDTEVLDSEWS</sequence>
<evidence type="ECO:0000313" key="2">
    <source>
        <dbReference type="Proteomes" id="UP001597196"/>
    </source>
</evidence>
<evidence type="ECO:0000313" key="1">
    <source>
        <dbReference type="EMBL" id="MFD1430265.1"/>
    </source>
</evidence>
<name>A0ABW4CKT8_9LACO</name>
<reference evidence="2" key="1">
    <citation type="journal article" date="2019" name="Int. J. Syst. Evol. Microbiol.">
        <title>The Global Catalogue of Microorganisms (GCM) 10K type strain sequencing project: providing services to taxonomists for standard genome sequencing and annotation.</title>
        <authorList>
            <consortium name="The Broad Institute Genomics Platform"/>
            <consortium name="The Broad Institute Genome Sequencing Center for Infectious Disease"/>
            <person name="Wu L."/>
            <person name="Ma J."/>
        </authorList>
    </citation>
    <scope>NUCLEOTIDE SEQUENCE [LARGE SCALE GENOMIC DNA]</scope>
    <source>
        <strain evidence="2">CCM 8980</strain>
    </source>
</reference>
<keyword evidence="2" id="KW-1185">Reference proteome</keyword>